<feature type="compositionally biased region" description="Basic and acidic residues" evidence="1">
    <location>
        <begin position="271"/>
        <end position="289"/>
    </location>
</feature>
<evidence type="ECO:0000313" key="3">
    <source>
        <dbReference type="Proteomes" id="UP000648187"/>
    </source>
</evidence>
<protein>
    <submittedName>
        <fullName evidence="2">Uncharacterized protein</fullName>
    </submittedName>
</protein>
<evidence type="ECO:0000313" key="2">
    <source>
        <dbReference type="EMBL" id="KAF9406585.1"/>
    </source>
</evidence>
<comment type="caution">
    <text evidence="2">The sequence shown here is derived from an EMBL/GenBank/DDBJ whole genome shotgun (WGS) entry which is preliminary data.</text>
</comment>
<keyword evidence="3" id="KW-1185">Reference proteome</keyword>
<feature type="compositionally biased region" description="Basic and acidic residues" evidence="1">
    <location>
        <begin position="171"/>
        <end position="198"/>
    </location>
</feature>
<gene>
    <name evidence="2" type="ORF">HW555_013089</name>
</gene>
<feature type="region of interest" description="Disordered" evidence="1">
    <location>
        <begin position="91"/>
        <end position="123"/>
    </location>
</feature>
<feature type="compositionally biased region" description="Basic residues" evidence="1">
    <location>
        <begin position="160"/>
        <end position="169"/>
    </location>
</feature>
<organism evidence="2 3">
    <name type="scientific">Spodoptera exigua</name>
    <name type="common">Beet armyworm</name>
    <name type="synonym">Noctua fulgens</name>
    <dbReference type="NCBI Taxonomy" id="7107"/>
    <lineage>
        <taxon>Eukaryota</taxon>
        <taxon>Metazoa</taxon>
        <taxon>Ecdysozoa</taxon>
        <taxon>Arthropoda</taxon>
        <taxon>Hexapoda</taxon>
        <taxon>Insecta</taxon>
        <taxon>Pterygota</taxon>
        <taxon>Neoptera</taxon>
        <taxon>Endopterygota</taxon>
        <taxon>Lepidoptera</taxon>
        <taxon>Glossata</taxon>
        <taxon>Ditrysia</taxon>
        <taxon>Noctuoidea</taxon>
        <taxon>Noctuidae</taxon>
        <taxon>Amphipyrinae</taxon>
        <taxon>Spodoptera</taxon>
    </lineage>
</organism>
<feature type="compositionally biased region" description="Polar residues" evidence="1">
    <location>
        <begin position="240"/>
        <end position="253"/>
    </location>
</feature>
<feature type="region of interest" description="Disordered" evidence="1">
    <location>
        <begin position="385"/>
        <end position="411"/>
    </location>
</feature>
<feature type="region of interest" description="Disordered" evidence="1">
    <location>
        <begin position="432"/>
        <end position="468"/>
    </location>
</feature>
<feature type="compositionally biased region" description="Basic and acidic residues" evidence="1">
    <location>
        <begin position="210"/>
        <end position="225"/>
    </location>
</feature>
<dbReference type="Proteomes" id="UP000648187">
    <property type="component" value="Unassembled WGS sequence"/>
</dbReference>
<accession>A0A835G2B6</accession>
<proteinExistence type="predicted"/>
<feature type="compositionally biased region" description="Basic and acidic residues" evidence="1">
    <location>
        <begin position="449"/>
        <end position="458"/>
    </location>
</feature>
<feature type="region of interest" description="Disordered" evidence="1">
    <location>
        <begin position="159"/>
        <end position="303"/>
    </location>
</feature>
<reference evidence="2" key="1">
    <citation type="submission" date="2020-08" db="EMBL/GenBank/DDBJ databases">
        <title>Spodoptera exigua strain:BAW_Kor-Di-RS1 Genome sequencing and assembly.</title>
        <authorList>
            <person name="Kim J."/>
            <person name="Nam H.Y."/>
            <person name="Kwon M."/>
            <person name="Choi J.H."/>
            <person name="Cho S.R."/>
            <person name="Kim G.-H."/>
        </authorList>
    </citation>
    <scope>NUCLEOTIDE SEQUENCE</scope>
    <source>
        <strain evidence="2">BAW_Kor-Di-RS1</strain>
        <tissue evidence="2">Whole-body</tissue>
    </source>
</reference>
<dbReference type="AlphaFoldDB" id="A0A835G2B6"/>
<dbReference type="EMBL" id="JACKWZ010000573">
    <property type="protein sequence ID" value="KAF9406585.1"/>
    <property type="molecule type" value="Genomic_DNA"/>
</dbReference>
<evidence type="ECO:0000256" key="1">
    <source>
        <dbReference type="SAM" id="MobiDB-lite"/>
    </source>
</evidence>
<feature type="non-terminal residue" evidence="2">
    <location>
        <position position="1"/>
    </location>
</feature>
<sequence length="501" mass="59178">MKIFVLFWYHLLENPEILEDFRRKFKKKKAIRKQSHESSASLNAVSASVEGDTYTRTLQRRYDLEYLPDLDPNFEELDSYKKKGEFGQLIPKNSEVQEDVAPQSDDENGPHLEPEINQNENLEPKSIFGESLPIIKSAEVEAITENIVEKKYLKKELVEHKKRKPKLTKPKIIEDEGDYDRGTYQRHSLEEISSERGETSTTDDINNDEQEVKSTESNYYKEKGNERKKRLKGEHKTKSAEVTNEQWNGNAQDETVDPHKKTKKLKNWNDPVKEDSNEENDSKERKPSTEWDLNGKNNEYKYEDDWNLKRDHQDEGKDVLNTERDDWTTKQENLDIKHDFDKKYEKHEDEWNEKNLDWEIEKDDDWTTKTYDTDNDIGKIDERQNIDKSDEWDGHDKTKRKDNWNKEARINREKDSWDAKDVWKFEYSIRTEQKKAVGPTNDGDNSGDDEIKEKDWKHNHTKTKSLKVGKIGKTSKKIGKDFDHVNDGTVDSVKQITTKAW</sequence>
<name>A0A835G2B6_SPOEX</name>